<keyword evidence="9" id="KW-1185">Reference proteome</keyword>
<dbReference type="Proteomes" id="UP000635245">
    <property type="component" value="Unassembled WGS sequence"/>
</dbReference>
<feature type="domain" description="Fe/B12 periplasmic-binding" evidence="7">
    <location>
        <begin position="59"/>
        <end position="343"/>
    </location>
</feature>
<comment type="caution">
    <text evidence="8">The sequence shown here is derived from an EMBL/GenBank/DDBJ whole genome shotgun (WGS) entry which is preliminary data.</text>
</comment>
<dbReference type="PANTHER" id="PTHR30532:SF24">
    <property type="entry name" value="FERRIC ENTEROBACTIN-BINDING PERIPLASMIC PROTEIN FEPB"/>
    <property type="match status" value="1"/>
</dbReference>
<comment type="subcellular location">
    <subcellularLocation>
        <location evidence="1">Cell envelope</location>
    </subcellularLocation>
</comment>
<dbReference type="PROSITE" id="PS50983">
    <property type="entry name" value="FE_B12_PBP"/>
    <property type="match status" value="1"/>
</dbReference>
<reference evidence="8" key="1">
    <citation type="submission" date="2020-12" db="EMBL/GenBank/DDBJ databases">
        <title>Prauserella sp. ASG 168, a novel actinomycete isolated from cave rock.</title>
        <authorList>
            <person name="Suriyachadkun C."/>
        </authorList>
    </citation>
    <scope>NUCLEOTIDE SEQUENCE</scope>
    <source>
        <strain evidence="8">ASG 168</strain>
    </source>
</reference>
<proteinExistence type="inferred from homology"/>
<keyword evidence="3" id="KW-0813">Transport</keyword>
<evidence type="ECO:0000256" key="1">
    <source>
        <dbReference type="ARBA" id="ARBA00004196"/>
    </source>
</evidence>
<protein>
    <submittedName>
        <fullName evidence="8">ABC transporter substrate-binding protein</fullName>
    </submittedName>
</protein>
<sequence>MTEIRRARLRGLCAVALTAVLTLTGCAPGATDSGETPDSTGLLPAGEGRTQYPLTVQSREDAVLEERPERIAVIGFSTNLDVLEVLGATPVYAQREEAEWEWRDQDWLADIEVVDTATRRDPVNVEGIAATNPDLILSLNYAVDDADYERLSAIAPVLEKEPDVSADQVDWRDLHRLAGEALDLSDASERAIAEAEQAIADVASQHPEFAGRTITMATEYSTGLEYYTVSGGTAETFVTDLGFAPNPLAEAFVAAPEVSDEQVRSLDADVLVVGYGDQATRERREADELFQTIPAVSEGRYAAVVDGEDGSGANAIWVMRRGASALSLPWAAETAANVWLSDVGLTE</sequence>
<name>A0A934QXY0_9PSEU</name>
<evidence type="ECO:0000256" key="5">
    <source>
        <dbReference type="SAM" id="MobiDB-lite"/>
    </source>
</evidence>
<evidence type="ECO:0000256" key="6">
    <source>
        <dbReference type="SAM" id="SignalP"/>
    </source>
</evidence>
<dbReference type="Pfam" id="PF01497">
    <property type="entry name" value="Peripla_BP_2"/>
    <property type="match status" value="1"/>
</dbReference>
<feature type="signal peptide" evidence="6">
    <location>
        <begin position="1"/>
        <end position="29"/>
    </location>
</feature>
<dbReference type="GO" id="GO:1901678">
    <property type="term" value="P:iron coordination entity transport"/>
    <property type="evidence" value="ECO:0007669"/>
    <property type="project" value="UniProtKB-ARBA"/>
</dbReference>
<evidence type="ECO:0000256" key="4">
    <source>
        <dbReference type="ARBA" id="ARBA00022729"/>
    </source>
</evidence>
<gene>
    <name evidence="8" type="ORF">JHE00_23570</name>
</gene>
<evidence type="ECO:0000313" key="8">
    <source>
        <dbReference type="EMBL" id="MBK1787313.1"/>
    </source>
</evidence>
<dbReference type="GO" id="GO:0030288">
    <property type="term" value="C:outer membrane-bounded periplasmic space"/>
    <property type="evidence" value="ECO:0007669"/>
    <property type="project" value="TreeGrafter"/>
</dbReference>
<dbReference type="InterPro" id="IPR051313">
    <property type="entry name" value="Bact_iron-sidero_bind"/>
</dbReference>
<keyword evidence="4 6" id="KW-0732">Signal</keyword>
<dbReference type="InterPro" id="IPR002491">
    <property type="entry name" value="ABC_transptr_periplasmic_BD"/>
</dbReference>
<accession>A0A934QXY0</accession>
<dbReference type="PROSITE" id="PS51257">
    <property type="entry name" value="PROKAR_LIPOPROTEIN"/>
    <property type="match status" value="1"/>
</dbReference>
<dbReference type="Gene3D" id="3.40.50.1980">
    <property type="entry name" value="Nitrogenase molybdenum iron protein domain"/>
    <property type="match status" value="2"/>
</dbReference>
<dbReference type="SUPFAM" id="SSF53807">
    <property type="entry name" value="Helical backbone' metal receptor"/>
    <property type="match status" value="1"/>
</dbReference>
<evidence type="ECO:0000256" key="2">
    <source>
        <dbReference type="ARBA" id="ARBA00008814"/>
    </source>
</evidence>
<dbReference type="PANTHER" id="PTHR30532">
    <property type="entry name" value="IRON III DICITRATE-BINDING PERIPLASMIC PROTEIN"/>
    <property type="match status" value="1"/>
</dbReference>
<evidence type="ECO:0000256" key="3">
    <source>
        <dbReference type="ARBA" id="ARBA00022448"/>
    </source>
</evidence>
<feature type="region of interest" description="Disordered" evidence="5">
    <location>
        <begin position="26"/>
        <end position="50"/>
    </location>
</feature>
<dbReference type="RefSeq" id="WP_200321796.1">
    <property type="nucleotide sequence ID" value="NZ_JAENJH010000006.1"/>
</dbReference>
<comment type="similarity">
    <text evidence="2">Belongs to the bacterial solute-binding protein 8 family.</text>
</comment>
<dbReference type="EMBL" id="JAENJH010000006">
    <property type="protein sequence ID" value="MBK1787313.1"/>
    <property type="molecule type" value="Genomic_DNA"/>
</dbReference>
<evidence type="ECO:0000259" key="7">
    <source>
        <dbReference type="PROSITE" id="PS50983"/>
    </source>
</evidence>
<dbReference type="AlphaFoldDB" id="A0A934QXY0"/>
<feature type="chain" id="PRO_5037658797" evidence="6">
    <location>
        <begin position="30"/>
        <end position="347"/>
    </location>
</feature>
<organism evidence="8 9">
    <name type="scientific">Prauserella cavernicola</name>
    <dbReference type="NCBI Taxonomy" id="2800127"/>
    <lineage>
        <taxon>Bacteria</taxon>
        <taxon>Bacillati</taxon>
        <taxon>Actinomycetota</taxon>
        <taxon>Actinomycetes</taxon>
        <taxon>Pseudonocardiales</taxon>
        <taxon>Pseudonocardiaceae</taxon>
        <taxon>Prauserella</taxon>
    </lineage>
</organism>
<evidence type="ECO:0000313" key="9">
    <source>
        <dbReference type="Proteomes" id="UP000635245"/>
    </source>
</evidence>